<feature type="domain" description="HTH cro/C1-type" evidence="2">
    <location>
        <begin position="19"/>
        <end position="74"/>
    </location>
</feature>
<dbReference type="EMBL" id="CP032489">
    <property type="protein sequence ID" value="AYD48183.1"/>
    <property type="molecule type" value="Genomic_DNA"/>
</dbReference>
<dbReference type="NCBIfam" id="TIGR02607">
    <property type="entry name" value="antidote_HigA"/>
    <property type="match status" value="1"/>
</dbReference>
<dbReference type="InterPro" id="IPR010982">
    <property type="entry name" value="Lambda_DNA-bd_dom_sf"/>
</dbReference>
<name>A0A386HQY7_9BACT</name>
<dbReference type="InterPro" id="IPR001387">
    <property type="entry name" value="Cro/C1-type_HTH"/>
</dbReference>
<keyword evidence="1" id="KW-0238">DNA-binding</keyword>
<dbReference type="InterPro" id="IPR013430">
    <property type="entry name" value="Toxin_antidote_HigA"/>
</dbReference>
<dbReference type="OrthoDB" id="9796786at2"/>
<dbReference type="AlphaFoldDB" id="A0A386HQY7"/>
<evidence type="ECO:0000313" key="4">
    <source>
        <dbReference type="Proteomes" id="UP000266118"/>
    </source>
</evidence>
<keyword evidence="4" id="KW-1185">Reference proteome</keyword>
<protein>
    <submittedName>
        <fullName evidence="3">Addiction module antidote protein, HigA family</fullName>
    </submittedName>
</protein>
<dbReference type="Proteomes" id="UP000266118">
    <property type="component" value="Chromosome"/>
</dbReference>
<gene>
    <name evidence="3" type="primary">higA</name>
    <name evidence="3" type="ORF">D6B99_11605</name>
</gene>
<proteinExistence type="predicted"/>
<dbReference type="Pfam" id="PF01381">
    <property type="entry name" value="HTH_3"/>
    <property type="match status" value="1"/>
</dbReference>
<dbReference type="PROSITE" id="PS50943">
    <property type="entry name" value="HTH_CROC1"/>
    <property type="match status" value="1"/>
</dbReference>
<sequence length="236" mass="27573">MMATNTIIPFEATHPGTLIKDELEVRDHITQKDLAMLLGVKPSFLNEIIKGKRPITADIAILLEKALDISADYWMRFQSQYEIDLAKIKKKNINKIKLIEIWSIITKYIPVKYFSKKGYLSEDISSNISIIQEIYSVQSIDGFVKKFAEKKFAFFKKSEKLQIDEKNMIAWTSLVEYEADKKETNTFHFENLPHLNRELQEIFFKNNNVMDLVEKKLSQYGIKFLLIDKLEKTPIV</sequence>
<dbReference type="SUPFAM" id="SSF47413">
    <property type="entry name" value="lambda repressor-like DNA-binding domains"/>
    <property type="match status" value="1"/>
</dbReference>
<dbReference type="GO" id="GO:0003677">
    <property type="term" value="F:DNA binding"/>
    <property type="evidence" value="ECO:0007669"/>
    <property type="project" value="UniProtKB-KW"/>
</dbReference>
<dbReference type="PANTHER" id="PTHR36924:SF1">
    <property type="entry name" value="ANTITOXIN HIGA-1"/>
    <property type="match status" value="1"/>
</dbReference>
<dbReference type="PANTHER" id="PTHR36924">
    <property type="entry name" value="ANTITOXIN HIGA-1"/>
    <property type="match status" value="1"/>
</dbReference>
<dbReference type="SMART" id="SM00530">
    <property type="entry name" value="HTH_XRE"/>
    <property type="match status" value="1"/>
</dbReference>
<evidence type="ECO:0000259" key="2">
    <source>
        <dbReference type="PROSITE" id="PS50943"/>
    </source>
</evidence>
<evidence type="ECO:0000313" key="3">
    <source>
        <dbReference type="EMBL" id="AYD48183.1"/>
    </source>
</evidence>
<accession>A0A386HQY7</accession>
<dbReference type="Gene3D" id="1.10.260.40">
    <property type="entry name" value="lambda repressor-like DNA-binding domains"/>
    <property type="match status" value="1"/>
</dbReference>
<evidence type="ECO:0000256" key="1">
    <source>
        <dbReference type="ARBA" id="ARBA00023125"/>
    </source>
</evidence>
<dbReference type="CDD" id="cd00093">
    <property type="entry name" value="HTH_XRE"/>
    <property type="match status" value="1"/>
</dbReference>
<dbReference type="KEGG" id="ark:D6B99_11605"/>
<organism evidence="3 4">
    <name type="scientific">Arachidicoccus soli</name>
    <dbReference type="NCBI Taxonomy" id="2341117"/>
    <lineage>
        <taxon>Bacteria</taxon>
        <taxon>Pseudomonadati</taxon>
        <taxon>Bacteroidota</taxon>
        <taxon>Chitinophagia</taxon>
        <taxon>Chitinophagales</taxon>
        <taxon>Chitinophagaceae</taxon>
        <taxon>Arachidicoccus</taxon>
    </lineage>
</organism>
<reference evidence="3 4" key="1">
    <citation type="submission" date="2018-09" db="EMBL/GenBank/DDBJ databases">
        <title>Arachidicoccus sp. nov., a bacterium isolated from soil.</title>
        <authorList>
            <person name="Weon H.-Y."/>
            <person name="Kwon S.-W."/>
            <person name="Lee S.A."/>
        </authorList>
    </citation>
    <scope>NUCLEOTIDE SEQUENCE [LARGE SCALE GENOMIC DNA]</scope>
    <source>
        <strain evidence="3 4">KIS59-12</strain>
    </source>
</reference>